<dbReference type="InterPro" id="IPR008962">
    <property type="entry name" value="PapD-like_sf"/>
</dbReference>
<dbReference type="PANTHER" id="PTHR30251:SF4">
    <property type="entry name" value="SLR1668 PROTEIN"/>
    <property type="match status" value="1"/>
</dbReference>
<keyword evidence="3" id="KW-1185">Reference proteome</keyword>
<dbReference type="InterPro" id="IPR050643">
    <property type="entry name" value="Periplasmic_pilus_chap"/>
</dbReference>
<dbReference type="Pfam" id="PF00345">
    <property type="entry name" value="PapD_N"/>
    <property type="match status" value="1"/>
</dbReference>
<dbReference type="AlphaFoldDB" id="A0A2D2Q3K5"/>
<proteinExistence type="predicted"/>
<dbReference type="PANTHER" id="PTHR30251">
    <property type="entry name" value="PILUS ASSEMBLY CHAPERONE"/>
    <property type="match status" value="1"/>
</dbReference>
<dbReference type="OrthoDB" id="511700at2"/>
<dbReference type="GO" id="GO:0030288">
    <property type="term" value="C:outer membrane-bounded periplasmic space"/>
    <property type="evidence" value="ECO:0007669"/>
    <property type="project" value="InterPro"/>
</dbReference>
<gene>
    <name evidence="2" type="ORF">BRW62_10440</name>
</gene>
<dbReference type="Proteomes" id="UP000231057">
    <property type="component" value="Chromosome"/>
</dbReference>
<reference evidence="3" key="2">
    <citation type="journal article" date="2022" name="Front. Microbiol.">
        <title>Comparative Genomic Analysis Revealed Distinct Molecular Components and Organization of CO2-Concentrating Mechanism in Thermophilic Cyanobacteria.</title>
        <authorList>
            <person name="Tang J."/>
            <person name="Zhou H."/>
            <person name="Yao D."/>
            <person name="Riaz S."/>
            <person name="You D."/>
            <person name="Klepacz-Smolka A."/>
            <person name="Daroch M."/>
        </authorList>
    </citation>
    <scope>NUCLEOTIDE SEQUENCE [LARGE SCALE GENOMIC DNA]</scope>
    <source>
        <strain evidence="3">PCC 6715</strain>
    </source>
</reference>
<dbReference type="RefSeq" id="WP_099799426.1">
    <property type="nucleotide sequence ID" value="NZ_CP018092.1"/>
</dbReference>
<protein>
    <recommendedName>
        <fullName evidence="1">Pili assembly chaperone N-terminal domain-containing protein</fullName>
    </recommendedName>
</protein>
<evidence type="ECO:0000313" key="2">
    <source>
        <dbReference type="EMBL" id="ATS19088.1"/>
    </source>
</evidence>
<evidence type="ECO:0000259" key="1">
    <source>
        <dbReference type="Pfam" id="PF00345"/>
    </source>
</evidence>
<organism evidence="2 3">
    <name type="scientific">Parathermosynechococcus lividus PCC 6715</name>
    <dbReference type="NCBI Taxonomy" id="1917166"/>
    <lineage>
        <taxon>Bacteria</taxon>
        <taxon>Bacillati</taxon>
        <taxon>Cyanobacteriota</taxon>
        <taxon>Cyanophyceae</taxon>
        <taxon>Acaryochloridales</taxon>
        <taxon>Thermosynechococcaceae</taxon>
        <taxon>Parathermosynechococcus</taxon>
    </lineage>
</organism>
<reference evidence="2 3" key="1">
    <citation type="submission" date="2016-11" db="EMBL/GenBank/DDBJ databases">
        <title>Complete genome sequence of thermophilic cyanobacteria strain Synechococcus sp. PCC6715.</title>
        <authorList>
            <person name="Tang J."/>
            <person name="Daroch M."/>
            <person name="Liang Y."/>
            <person name="Jiang D."/>
            <person name="Shah M."/>
        </authorList>
    </citation>
    <scope>NUCLEOTIDE SEQUENCE [LARGE SCALE GENOMIC DNA]</scope>
    <source>
        <strain evidence="2 3">PCC 6715</strain>
    </source>
</reference>
<dbReference type="SUPFAM" id="SSF49354">
    <property type="entry name" value="PapD-like"/>
    <property type="match status" value="1"/>
</dbReference>
<dbReference type="EMBL" id="CP018092">
    <property type="protein sequence ID" value="ATS19088.1"/>
    <property type="molecule type" value="Genomic_DNA"/>
</dbReference>
<dbReference type="GO" id="GO:0071555">
    <property type="term" value="P:cell wall organization"/>
    <property type="evidence" value="ECO:0007669"/>
    <property type="project" value="InterPro"/>
</dbReference>
<accession>A0A2D2Q3K5</accession>
<dbReference type="InterPro" id="IPR013783">
    <property type="entry name" value="Ig-like_fold"/>
</dbReference>
<evidence type="ECO:0000313" key="3">
    <source>
        <dbReference type="Proteomes" id="UP000231057"/>
    </source>
</evidence>
<name>A0A2D2Q3K5_PARLV</name>
<sequence length="256" mass="28290">MRLRYWVLASLWAVAAIVGMPLRLGAQSTEFYLNAVQVFLSPRQRTVLLTLTNTGETPLNFEISLRKWQQTPDGQDELSEADGGVVAFPLLLSVPPGEQRSLRVGVRQPPLEQENTYRLLVAELPSPNIPNTQGAQLRIIKTLSLPVFIEPVTPQRQGEFVNASIQQGRLSVTLRNTGNVHIQTLGIIVRGKSDQGAVIFEQTLDSVYVLANRQRDFRNLLLPQTNCAQVRQVTLQTVATSPTITTTIPTPNGICS</sequence>
<dbReference type="InterPro" id="IPR016147">
    <property type="entry name" value="Pili_assmbl_chaperone_N"/>
</dbReference>
<dbReference type="KEGG" id="slw:BRW62_10440"/>
<feature type="domain" description="Pili assembly chaperone N-terminal" evidence="1">
    <location>
        <begin position="32"/>
        <end position="152"/>
    </location>
</feature>
<dbReference type="Gene3D" id="2.60.40.10">
    <property type="entry name" value="Immunoglobulins"/>
    <property type="match status" value="1"/>
</dbReference>